<comment type="catalytic activity">
    <reaction evidence="1 10">
        <text>Endohydrolysis of (1-&gt;4)-beta-D-xylosidic linkages in xylans.</text>
        <dbReference type="EC" id="3.2.1.8"/>
    </reaction>
</comment>
<dbReference type="PANTHER" id="PTHR31490">
    <property type="entry name" value="GLYCOSYL HYDROLASE"/>
    <property type="match status" value="1"/>
</dbReference>
<comment type="similarity">
    <text evidence="4 10">Belongs to the glycosyl hydrolase 10 (cellulase F) family.</text>
</comment>
<dbReference type="EMBL" id="JAKJXO020000009">
    <property type="protein sequence ID" value="KAL1600691.1"/>
    <property type="molecule type" value="Genomic_DNA"/>
</dbReference>
<evidence type="ECO:0000256" key="6">
    <source>
        <dbReference type="ARBA" id="ARBA00022651"/>
    </source>
</evidence>
<dbReference type="PANTHER" id="PTHR31490:SF35">
    <property type="entry name" value="ENDO-1,4-BETA-XYLANASE"/>
    <property type="match status" value="1"/>
</dbReference>
<feature type="domain" description="GH10" evidence="11">
    <location>
        <begin position="66"/>
        <end position="379"/>
    </location>
</feature>
<keyword evidence="9 10" id="KW-0624">Polysaccharide degradation</keyword>
<name>A0ABR3R8D0_9PLEO</name>
<evidence type="ECO:0000313" key="12">
    <source>
        <dbReference type="EMBL" id="KAL1600691.1"/>
    </source>
</evidence>
<evidence type="ECO:0000256" key="1">
    <source>
        <dbReference type="ARBA" id="ARBA00000681"/>
    </source>
</evidence>
<keyword evidence="6" id="KW-0858">Xylan degradation</keyword>
<proteinExistence type="inferred from homology"/>
<reference evidence="12 13" key="1">
    <citation type="submission" date="2024-02" db="EMBL/GenBank/DDBJ databases">
        <title>De novo assembly and annotation of 12 fungi associated with fruit tree decline syndrome in Ontario, Canada.</title>
        <authorList>
            <person name="Sulman M."/>
            <person name="Ellouze W."/>
            <person name="Ilyukhin E."/>
        </authorList>
    </citation>
    <scope>NUCLEOTIDE SEQUENCE [LARGE SCALE GENOMIC DNA]</scope>
    <source>
        <strain evidence="12 13">M42-189</strain>
    </source>
</reference>
<sequence length="384" mass="43172">MNNPARLIAYGILEGLMTGGWACFPRQSMKLTLLIAALPAASTALPTWPWTKPHSKPLKYPGLNVLAQRAGLHYFGTAIDNVVLDNKQYISIARNRSEFGQVTPANGQKWMYIEPTQGIFNYTLGDQIVVPATRAGQLKRCHNFVWHNQLPAWLTSTNWTKSALIGVLENHIKHEARHYYNDCYAWDVVNEAFDDDAAASLRKDLWLDTIGSEYIELAFRFARKYTRPGTKLYYNDYGIERVNNKSTKVAAMVKDFKKRGVPIDGVGLQAHYTVGRAPSYDDQIAAHKLFSKLGVETALTELDVRLQLPDNSTAQALQAQVYADSTKACLDADDCVGITVWDFWDPVSWVPDTFPGFGNADIWDANFTKKPAYYAVSDLLRSYD</sequence>
<evidence type="ECO:0000313" key="13">
    <source>
        <dbReference type="Proteomes" id="UP001521785"/>
    </source>
</evidence>
<dbReference type="SUPFAM" id="SSF51445">
    <property type="entry name" value="(Trans)glycosidases"/>
    <property type="match status" value="1"/>
</dbReference>
<dbReference type="Proteomes" id="UP001521785">
    <property type="component" value="Unassembled WGS sequence"/>
</dbReference>
<evidence type="ECO:0000256" key="4">
    <source>
        <dbReference type="ARBA" id="ARBA00007495"/>
    </source>
</evidence>
<evidence type="ECO:0000259" key="11">
    <source>
        <dbReference type="PROSITE" id="PS51760"/>
    </source>
</evidence>
<keyword evidence="8 10" id="KW-0119">Carbohydrate metabolism</keyword>
<dbReference type="InterPro" id="IPR017853">
    <property type="entry name" value="GH"/>
</dbReference>
<dbReference type="EC" id="3.2.1.8" evidence="10"/>
<organism evidence="12 13">
    <name type="scientific">Paraconiothyrium brasiliense</name>
    <dbReference type="NCBI Taxonomy" id="300254"/>
    <lineage>
        <taxon>Eukaryota</taxon>
        <taxon>Fungi</taxon>
        <taxon>Dikarya</taxon>
        <taxon>Ascomycota</taxon>
        <taxon>Pezizomycotina</taxon>
        <taxon>Dothideomycetes</taxon>
        <taxon>Pleosporomycetidae</taxon>
        <taxon>Pleosporales</taxon>
        <taxon>Massarineae</taxon>
        <taxon>Didymosphaeriaceae</taxon>
        <taxon>Paraconiothyrium</taxon>
    </lineage>
</organism>
<gene>
    <name evidence="12" type="ORF">SLS60_007079</name>
</gene>
<dbReference type="InterPro" id="IPR001000">
    <property type="entry name" value="GH10_dom"/>
</dbReference>
<keyword evidence="7 10" id="KW-0378">Hydrolase</keyword>
<protein>
    <recommendedName>
        <fullName evidence="10">Beta-xylanase</fullName>
        <ecNumber evidence="10">3.2.1.8</ecNumber>
    </recommendedName>
</protein>
<dbReference type="Pfam" id="PF00331">
    <property type="entry name" value="Glyco_hydro_10"/>
    <property type="match status" value="1"/>
</dbReference>
<dbReference type="PRINTS" id="PR00134">
    <property type="entry name" value="GLHYDRLASE10"/>
</dbReference>
<evidence type="ECO:0000256" key="9">
    <source>
        <dbReference type="ARBA" id="ARBA00023326"/>
    </source>
</evidence>
<dbReference type="InterPro" id="IPR044846">
    <property type="entry name" value="GH10"/>
</dbReference>
<comment type="pathway">
    <text evidence="3">Glycan degradation; xylan degradation.</text>
</comment>
<keyword evidence="5" id="KW-0964">Secreted</keyword>
<evidence type="ECO:0000256" key="10">
    <source>
        <dbReference type="RuleBase" id="RU361174"/>
    </source>
</evidence>
<keyword evidence="10" id="KW-0326">Glycosidase</keyword>
<dbReference type="PROSITE" id="PS51760">
    <property type="entry name" value="GH10_2"/>
    <property type="match status" value="1"/>
</dbReference>
<evidence type="ECO:0000256" key="8">
    <source>
        <dbReference type="ARBA" id="ARBA00023277"/>
    </source>
</evidence>
<comment type="subcellular location">
    <subcellularLocation>
        <location evidence="2">Secreted</location>
    </subcellularLocation>
</comment>
<comment type="caution">
    <text evidence="12">The sequence shown here is derived from an EMBL/GenBank/DDBJ whole genome shotgun (WGS) entry which is preliminary data.</text>
</comment>
<keyword evidence="13" id="KW-1185">Reference proteome</keyword>
<accession>A0ABR3R8D0</accession>
<evidence type="ECO:0000256" key="2">
    <source>
        <dbReference type="ARBA" id="ARBA00004613"/>
    </source>
</evidence>
<dbReference type="SMART" id="SM00633">
    <property type="entry name" value="Glyco_10"/>
    <property type="match status" value="1"/>
</dbReference>
<evidence type="ECO:0000256" key="3">
    <source>
        <dbReference type="ARBA" id="ARBA00004851"/>
    </source>
</evidence>
<dbReference type="Gene3D" id="3.20.20.80">
    <property type="entry name" value="Glycosidases"/>
    <property type="match status" value="1"/>
</dbReference>
<evidence type="ECO:0000256" key="7">
    <source>
        <dbReference type="ARBA" id="ARBA00022801"/>
    </source>
</evidence>
<evidence type="ECO:0000256" key="5">
    <source>
        <dbReference type="ARBA" id="ARBA00022525"/>
    </source>
</evidence>